<reference evidence="4" key="1">
    <citation type="submission" date="2020-03" db="EMBL/GenBank/DDBJ databases">
        <authorList>
            <person name="He L."/>
        </authorList>
    </citation>
    <scope>NUCLEOTIDE SEQUENCE</scope>
    <source>
        <strain evidence="4">CkLH20</strain>
    </source>
</reference>
<comment type="caution">
    <text evidence="4">The sequence shown here is derived from an EMBL/GenBank/DDBJ whole genome shotgun (WGS) entry which is preliminary data.</text>
</comment>
<evidence type="ECO:0000256" key="1">
    <source>
        <dbReference type="ARBA" id="ARBA00022801"/>
    </source>
</evidence>
<dbReference type="RefSeq" id="XP_038742410.1">
    <property type="nucleotide sequence ID" value="XM_038892174.1"/>
</dbReference>
<dbReference type="GO" id="GO:0016787">
    <property type="term" value="F:hydrolase activity"/>
    <property type="evidence" value="ECO:0007669"/>
    <property type="project" value="UniProtKB-KW"/>
</dbReference>
<dbReference type="PANTHER" id="PTHR43329">
    <property type="entry name" value="EPOXIDE HYDROLASE"/>
    <property type="match status" value="1"/>
</dbReference>
<dbReference type="Proteomes" id="UP000781932">
    <property type="component" value="Unassembled WGS sequence"/>
</dbReference>
<evidence type="ECO:0000256" key="2">
    <source>
        <dbReference type="ARBA" id="ARBA00038334"/>
    </source>
</evidence>
<gene>
    <name evidence="4" type="ORF">CkaCkLH20_09459</name>
</gene>
<dbReference type="Pfam" id="PF00561">
    <property type="entry name" value="Abhydrolase_1"/>
    <property type="match status" value="1"/>
</dbReference>
<dbReference type="Gene3D" id="3.40.50.1820">
    <property type="entry name" value="alpha/beta hydrolase"/>
    <property type="match status" value="1"/>
</dbReference>
<keyword evidence="1 4" id="KW-0378">Hydrolase</keyword>
<dbReference type="AlphaFoldDB" id="A0A9P6HYV3"/>
<dbReference type="EMBL" id="JAATWM020000034">
    <property type="protein sequence ID" value="KAF9872949.1"/>
    <property type="molecule type" value="Genomic_DNA"/>
</dbReference>
<dbReference type="OrthoDB" id="284184at2759"/>
<dbReference type="PRINTS" id="PR00412">
    <property type="entry name" value="EPOXHYDRLASE"/>
</dbReference>
<reference evidence="4" key="2">
    <citation type="submission" date="2020-11" db="EMBL/GenBank/DDBJ databases">
        <title>Whole genome sequencing of Colletotrichum sp.</title>
        <authorList>
            <person name="Li H."/>
        </authorList>
    </citation>
    <scope>NUCLEOTIDE SEQUENCE</scope>
    <source>
        <strain evidence="4">CkLH20</strain>
    </source>
</reference>
<keyword evidence="5" id="KW-1185">Reference proteome</keyword>
<feature type="domain" description="AB hydrolase-1" evidence="3">
    <location>
        <begin position="34"/>
        <end position="317"/>
    </location>
</feature>
<dbReference type="InterPro" id="IPR000073">
    <property type="entry name" value="AB_hydrolase_1"/>
</dbReference>
<proteinExistence type="inferred from homology"/>
<comment type="similarity">
    <text evidence="2">Belongs to the AB hydrolase superfamily. Epoxide hydrolase family.</text>
</comment>
<name>A0A9P6HYV3_9PEZI</name>
<sequence length="332" mass="36656">MNDMDLSKLNQKTLQVSRGFTYTYYTSPAQPSKPTLALIHGWPDTAKLWAGLINSHLLPAGYGVLALDCLGYGGTSKPTNNESYSYQQMATDITEILDAEGIPEVVALGHDWGSGLAQRLYHFYPARVSGLVMVNVPYMPATADFDLETVNNVTRDAYGMGIFEYWHFFKAEDAAGILNENLEAVYSIAFGDPEAWPGVLCTPDGMRKWVSEGRTHPTLPYATAEHKADFMGRLGEEPGFDAPLRWYKAMVVGVQNEAERSVPAEGNVVEMPTLFWGGEQDYVCRAAGLEPHVDAGLLPKLKTVTREGGHWALLERPAEFGQDVVAWLQEAF</sequence>
<evidence type="ECO:0000313" key="4">
    <source>
        <dbReference type="EMBL" id="KAF9872949.1"/>
    </source>
</evidence>
<dbReference type="SUPFAM" id="SSF53474">
    <property type="entry name" value="alpha/beta-Hydrolases"/>
    <property type="match status" value="1"/>
</dbReference>
<dbReference type="InterPro" id="IPR029058">
    <property type="entry name" value="AB_hydrolase_fold"/>
</dbReference>
<dbReference type="InterPro" id="IPR000639">
    <property type="entry name" value="Epox_hydrolase-like"/>
</dbReference>
<protein>
    <submittedName>
        <fullName evidence="4">Epoxide hydrolase</fullName>
    </submittedName>
</protein>
<evidence type="ECO:0000259" key="3">
    <source>
        <dbReference type="Pfam" id="PF00561"/>
    </source>
</evidence>
<evidence type="ECO:0000313" key="5">
    <source>
        <dbReference type="Proteomes" id="UP000781932"/>
    </source>
</evidence>
<dbReference type="GeneID" id="62165248"/>
<organism evidence="4 5">
    <name type="scientific">Colletotrichum karsti</name>
    <dbReference type="NCBI Taxonomy" id="1095194"/>
    <lineage>
        <taxon>Eukaryota</taxon>
        <taxon>Fungi</taxon>
        <taxon>Dikarya</taxon>
        <taxon>Ascomycota</taxon>
        <taxon>Pezizomycotina</taxon>
        <taxon>Sordariomycetes</taxon>
        <taxon>Hypocreomycetidae</taxon>
        <taxon>Glomerellales</taxon>
        <taxon>Glomerellaceae</taxon>
        <taxon>Colletotrichum</taxon>
        <taxon>Colletotrichum boninense species complex</taxon>
    </lineage>
</organism>
<accession>A0A9P6HYV3</accession>